<gene>
    <name evidence="1" type="ORF">CCMP2556_LOCUS790</name>
    <name evidence="2" type="ORF">CCMP2556_LOCUS882</name>
</gene>
<dbReference type="EMBL" id="CAXAMN010000237">
    <property type="protein sequence ID" value="CAK8987203.1"/>
    <property type="molecule type" value="Genomic_DNA"/>
</dbReference>
<organism evidence="2 3">
    <name type="scientific">Durusdinium trenchii</name>
    <dbReference type="NCBI Taxonomy" id="1381693"/>
    <lineage>
        <taxon>Eukaryota</taxon>
        <taxon>Sar</taxon>
        <taxon>Alveolata</taxon>
        <taxon>Dinophyceae</taxon>
        <taxon>Suessiales</taxon>
        <taxon>Symbiodiniaceae</taxon>
        <taxon>Durusdinium</taxon>
    </lineage>
</organism>
<name>A0ABP0HF21_9DINO</name>
<keyword evidence="3" id="KW-1185">Reference proteome</keyword>
<reference evidence="2 3" key="1">
    <citation type="submission" date="2024-02" db="EMBL/GenBank/DDBJ databases">
        <authorList>
            <person name="Chen Y."/>
            <person name="Shah S."/>
            <person name="Dougan E. K."/>
            <person name="Thang M."/>
            <person name="Chan C."/>
        </authorList>
    </citation>
    <scope>NUCLEOTIDE SEQUENCE [LARGE SCALE GENOMIC DNA]</scope>
</reference>
<accession>A0ABP0HF21</accession>
<evidence type="ECO:0008006" key="4">
    <source>
        <dbReference type="Google" id="ProtNLM"/>
    </source>
</evidence>
<dbReference type="PANTHER" id="PTHR13382">
    <property type="entry name" value="MITOCHONDRIAL ATP SYNTHASE COUPLING FACTOR B"/>
    <property type="match status" value="1"/>
</dbReference>
<sequence length="691" mass="75849">MAAQLHVMRRKEALSLEPRAGSTLRTVKDLMEEIQMSHAIPISCQLLSSNGQQLDSADELPCRVLVTDLGPLRKRRSITEISKTEERGITLAQLQELMAFLEAEAEDGGKLPWRGQQDQEILQVKLINLYDLTHWVIKPATSSDACSYVELVADPQGQIPRWFVSHAWAEAVNDFVACVQRHSTLRQLAETDAWWVCAYANNQHELGKDLTSDPRSTSFFRAMSLCEGLLLILDHKATPFQRIWCCFEQSVALTSTRAQRMLLDIATAEQGSDSAVIITDGVTKMDLQEKARTIYRNTHGYEDSVKAHREAQFPISLILQALTLINVKKASASQALDKVRILNSICHQPLDAEPLDSSPFYDEVDRGLRSIFALAALPACAKGGQARRAELELIAEVVQKDTADRDTLNLNLTDMKELTDDLLGILAAGIPGRLHELTLHLTRCEQLTDLGVKALCPFIPKTLSYLVLSLHACGKITDTSVQVIGSALPSGLKQLRLSFGNCERLTDASLRSIAFPPGLELLRVDLDNISSIGDEALISISRAMPGSLTSLTLNFMGCHGVGDKGLDALASKLPKTLRFLELTCFACHHLTDRGSVALAQTKLPALRELLLDLRGTQLTEQSLLRMAEGAERPALEVLDWYFPKGDLHEHLDSLAALQAWLDARHTAAPAETPGALAGAAGPALLKAKKLP</sequence>
<dbReference type="Proteomes" id="UP001642484">
    <property type="component" value="Unassembled WGS sequence"/>
</dbReference>
<proteinExistence type="predicted"/>
<protein>
    <recommendedName>
        <fullName evidence="4">Ubiquitin-like domain-containing protein</fullName>
    </recommendedName>
</protein>
<evidence type="ECO:0000313" key="1">
    <source>
        <dbReference type="EMBL" id="CAK8987203.1"/>
    </source>
</evidence>
<dbReference type="EMBL" id="CAXAMN010000281">
    <property type="protein sequence ID" value="CAK8987455.1"/>
    <property type="molecule type" value="Genomic_DNA"/>
</dbReference>
<comment type="caution">
    <text evidence="2">The sequence shown here is derived from an EMBL/GenBank/DDBJ whole genome shotgun (WGS) entry which is preliminary data.</text>
</comment>
<evidence type="ECO:0000313" key="2">
    <source>
        <dbReference type="EMBL" id="CAK8987455.1"/>
    </source>
</evidence>
<dbReference type="InterPro" id="IPR032675">
    <property type="entry name" value="LRR_dom_sf"/>
</dbReference>
<dbReference type="InterPro" id="IPR050648">
    <property type="entry name" value="F-box_LRR-repeat"/>
</dbReference>
<dbReference type="Gene3D" id="3.80.10.10">
    <property type="entry name" value="Ribonuclease Inhibitor"/>
    <property type="match status" value="2"/>
</dbReference>
<evidence type="ECO:0000313" key="3">
    <source>
        <dbReference type="Proteomes" id="UP001642484"/>
    </source>
</evidence>
<dbReference type="SUPFAM" id="SSF52047">
    <property type="entry name" value="RNI-like"/>
    <property type="match status" value="1"/>
</dbReference>